<dbReference type="AlphaFoldDB" id="A0A815V6S2"/>
<feature type="compositionally biased region" description="Basic and acidic residues" evidence="1">
    <location>
        <begin position="1"/>
        <end position="22"/>
    </location>
</feature>
<evidence type="ECO:0000256" key="1">
    <source>
        <dbReference type="SAM" id="MobiDB-lite"/>
    </source>
</evidence>
<evidence type="ECO:0000313" key="2">
    <source>
        <dbReference type="EMBL" id="CAF1423667.1"/>
    </source>
</evidence>
<keyword evidence="4" id="KW-1185">Reference proteome</keyword>
<name>A0A815V6S2_9BILA</name>
<dbReference type="EMBL" id="CAJNOM010000628">
    <property type="protein sequence ID" value="CAF1526595.1"/>
    <property type="molecule type" value="Genomic_DNA"/>
</dbReference>
<reference evidence="3" key="1">
    <citation type="submission" date="2021-02" db="EMBL/GenBank/DDBJ databases">
        <authorList>
            <person name="Nowell W R."/>
        </authorList>
    </citation>
    <scope>NUCLEOTIDE SEQUENCE</scope>
</reference>
<evidence type="ECO:0000313" key="4">
    <source>
        <dbReference type="Proteomes" id="UP000663832"/>
    </source>
</evidence>
<organism evidence="3 4">
    <name type="scientific">Adineta steineri</name>
    <dbReference type="NCBI Taxonomy" id="433720"/>
    <lineage>
        <taxon>Eukaryota</taxon>
        <taxon>Metazoa</taxon>
        <taxon>Spiralia</taxon>
        <taxon>Gnathifera</taxon>
        <taxon>Rotifera</taxon>
        <taxon>Eurotatoria</taxon>
        <taxon>Bdelloidea</taxon>
        <taxon>Adinetida</taxon>
        <taxon>Adinetidae</taxon>
        <taxon>Adineta</taxon>
    </lineage>
</organism>
<sequence length="84" mass="9241">MSVEDKTAQGEEEHTTAQEREQNTTAQGGSAQRPLRVGPPLTPEQQLQQAMDIIRNTIVNHPELASAQELQQLVALHDDGNKSK</sequence>
<dbReference type="Proteomes" id="UP000663832">
    <property type="component" value="Unassembled WGS sequence"/>
</dbReference>
<gene>
    <name evidence="2" type="ORF">BJG266_LOCUS38921</name>
    <name evidence="3" type="ORF">QVE165_LOCUS45184</name>
</gene>
<evidence type="ECO:0000313" key="3">
    <source>
        <dbReference type="EMBL" id="CAF1526595.1"/>
    </source>
</evidence>
<dbReference type="EMBL" id="CAJNOI010001569">
    <property type="protein sequence ID" value="CAF1423667.1"/>
    <property type="molecule type" value="Genomic_DNA"/>
</dbReference>
<proteinExistence type="predicted"/>
<feature type="region of interest" description="Disordered" evidence="1">
    <location>
        <begin position="1"/>
        <end position="41"/>
    </location>
</feature>
<protein>
    <submittedName>
        <fullName evidence="3">Uncharacterized protein</fullName>
    </submittedName>
</protein>
<comment type="caution">
    <text evidence="3">The sequence shown here is derived from an EMBL/GenBank/DDBJ whole genome shotgun (WGS) entry which is preliminary data.</text>
</comment>
<dbReference type="Proteomes" id="UP000663877">
    <property type="component" value="Unassembled WGS sequence"/>
</dbReference>
<accession>A0A815V6S2</accession>